<evidence type="ECO:0000259" key="2">
    <source>
        <dbReference type="Pfam" id="PF01789"/>
    </source>
</evidence>
<dbReference type="GO" id="GO:0019898">
    <property type="term" value="C:extrinsic component of membrane"/>
    <property type="evidence" value="ECO:0007669"/>
    <property type="project" value="InterPro"/>
</dbReference>
<dbReference type="EMBL" id="HBNS01046079">
    <property type="protein sequence ID" value="CAE4646389.1"/>
    <property type="molecule type" value="Transcribed_RNA"/>
</dbReference>
<dbReference type="GO" id="GO:0009523">
    <property type="term" value="C:photosystem II"/>
    <property type="evidence" value="ECO:0007669"/>
    <property type="project" value="InterPro"/>
</dbReference>
<dbReference type="InterPro" id="IPR002683">
    <property type="entry name" value="PsbP_C"/>
</dbReference>
<evidence type="ECO:0000313" key="3">
    <source>
        <dbReference type="EMBL" id="CAD9355865.1"/>
    </source>
</evidence>
<dbReference type="Pfam" id="PF01789">
    <property type="entry name" value="PsbP"/>
    <property type="match status" value="1"/>
</dbReference>
<dbReference type="NCBIfam" id="NF040946">
    <property type="entry name" value="PSII_PsbP"/>
    <property type="match status" value="1"/>
</dbReference>
<dbReference type="PANTHER" id="PTHR31407:SF16">
    <property type="entry name" value="PSBP DOMAIN-CONTAINING PROTEIN 7, CHLOROPLASTIC"/>
    <property type="match status" value="1"/>
</dbReference>
<dbReference type="GO" id="GO:0005509">
    <property type="term" value="F:calcium ion binding"/>
    <property type="evidence" value="ECO:0007669"/>
    <property type="project" value="InterPro"/>
</dbReference>
<feature type="domain" description="PsbP C-terminal" evidence="2">
    <location>
        <begin position="78"/>
        <end position="218"/>
    </location>
</feature>
<dbReference type="SUPFAM" id="SSF55724">
    <property type="entry name" value="Mog1p/PsbP-like"/>
    <property type="match status" value="1"/>
</dbReference>
<dbReference type="AlphaFoldDB" id="A0A6S8ZX58"/>
<dbReference type="PANTHER" id="PTHR31407">
    <property type="match status" value="1"/>
</dbReference>
<organism evidence="3">
    <name type="scientific">Ditylum brightwellii</name>
    <dbReference type="NCBI Taxonomy" id="49249"/>
    <lineage>
        <taxon>Eukaryota</taxon>
        <taxon>Sar</taxon>
        <taxon>Stramenopiles</taxon>
        <taxon>Ochrophyta</taxon>
        <taxon>Bacillariophyta</taxon>
        <taxon>Mediophyceae</taxon>
        <taxon>Lithodesmiophycidae</taxon>
        <taxon>Lithodesmiales</taxon>
        <taxon>Lithodesmiaceae</taxon>
        <taxon>Ditylum</taxon>
    </lineage>
</organism>
<protein>
    <recommendedName>
        <fullName evidence="2">PsbP C-terminal domain-containing protein</fullName>
    </recommendedName>
</protein>
<dbReference type="InterPro" id="IPR016123">
    <property type="entry name" value="Mog1/PsbP_a/b/a-sand"/>
</dbReference>
<sequence>MARLSLAILALMLSNVAAFAPSTPRATSTTELSAMSRREAMVQTASIAMGGILASSLPAFAEVTEETPRIVSRMGGLLERYQDGARGLSLLVPSGWNKFEGEVGAYDVKWQDLVDPRENVKISSSPVKSTTSSIDVLGEVQEVGLKLAAKRDAKLIKAEERITDGILFYKFDFAINDGTHQLLQLCVNKGKVWSLDANTTEKRWSKREEMYNNILGSFLPKLAA</sequence>
<evidence type="ECO:0000313" key="4">
    <source>
        <dbReference type="EMBL" id="CAE4646389.1"/>
    </source>
</evidence>
<dbReference type="GO" id="GO:0015979">
    <property type="term" value="P:photosynthesis"/>
    <property type="evidence" value="ECO:0007669"/>
    <property type="project" value="InterPro"/>
</dbReference>
<reference evidence="3" key="1">
    <citation type="submission" date="2021-01" db="EMBL/GenBank/DDBJ databases">
        <authorList>
            <person name="Corre E."/>
            <person name="Pelletier E."/>
            <person name="Niang G."/>
            <person name="Scheremetjew M."/>
            <person name="Finn R."/>
            <person name="Kale V."/>
            <person name="Holt S."/>
            <person name="Cochrane G."/>
            <person name="Meng A."/>
            <person name="Brown T."/>
            <person name="Cohen L."/>
        </authorList>
    </citation>
    <scope>NUCLEOTIDE SEQUENCE</scope>
    <source>
        <strain evidence="4">GSO104</strain>
        <strain evidence="3">Pop2</strain>
    </source>
</reference>
<proteinExistence type="predicted"/>
<feature type="chain" id="PRO_5035676660" description="PsbP C-terminal domain-containing protein" evidence="1">
    <location>
        <begin position="19"/>
        <end position="224"/>
    </location>
</feature>
<dbReference type="EMBL" id="HBGN01037824">
    <property type="protein sequence ID" value="CAD9355865.1"/>
    <property type="molecule type" value="Transcribed_RNA"/>
</dbReference>
<dbReference type="Gene3D" id="3.40.1000.10">
    <property type="entry name" value="Mog1/PsbP, alpha/beta/alpha sandwich"/>
    <property type="match status" value="1"/>
</dbReference>
<accession>A0A6S8ZX58</accession>
<feature type="signal peptide" evidence="1">
    <location>
        <begin position="1"/>
        <end position="18"/>
    </location>
</feature>
<evidence type="ECO:0000256" key="1">
    <source>
        <dbReference type="SAM" id="SignalP"/>
    </source>
</evidence>
<keyword evidence="1" id="KW-0732">Signal</keyword>
<name>A0A6S8ZX58_9STRA</name>
<gene>
    <name evidence="4" type="ORF">DBRI00130_LOCUS35623</name>
    <name evidence="3" type="ORF">DBRI1063_LOCUS24217</name>
</gene>